<evidence type="ECO:0000313" key="2">
    <source>
        <dbReference type="Proteomes" id="UP000735302"/>
    </source>
</evidence>
<evidence type="ECO:0000313" key="1">
    <source>
        <dbReference type="EMBL" id="GFO23104.1"/>
    </source>
</evidence>
<accession>A0AAV4BSG7</accession>
<proteinExistence type="predicted"/>
<gene>
    <name evidence="1" type="ORF">PoB_004960900</name>
</gene>
<organism evidence="1 2">
    <name type="scientific">Plakobranchus ocellatus</name>
    <dbReference type="NCBI Taxonomy" id="259542"/>
    <lineage>
        <taxon>Eukaryota</taxon>
        <taxon>Metazoa</taxon>
        <taxon>Spiralia</taxon>
        <taxon>Lophotrochozoa</taxon>
        <taxon>Mollusca</taxon>
        <taxon>Gastropoda</taxon>
        <taxon>Heterobranchia</taxon>
        <taxon>Euthyneura</taxon>
        <taxon>Panpulmonata</taxon>
        <taxon>Sacoglossa</taxon>
        <taxon>Placobranchoidea</taxon>
        <taxon>Plakobranchidae</taxon>
        <taxon>Plakobranchus</taxon>
    </lineage>
</organism>
<keyword evidence="2" id="KW-1185">Reference proteome</keyword>
<dbReference type="Proteomes" id="UP000735302">
    <property type="component" value="Unassembled WGS sequence"/>
</dbReference>
<comment type="caution">
    <text evidence="1">The sequence shown here is derived from an EMBL/GenBank/DDBJ whole genome shotgun (WGS) entry which is preliminary data.</text>
</comment>
<protein>
    <submittedName>
        <fullName evidence="1">Uncharacterized protein</fullName>
    </submittedName>
</protein>
<name>A0AAV4BSG7_9GAST</name>
<dbReference type="AlphaFoldDB" id="A0AAV4BSG7"/>
<sequence length="84" mass="9129">MFDCQTPPLCSADPLINTRLLSVLRGSSYQHSVTISAPKILLSTLGYYQCSADPLIHTRLPSVLRGSSYQHLVAITGNMAAPRL</sequence>
<dbReference type="EMBL" id="BLXT01005500">
    <property type="protein sequence ID" value="GFO23104.1"/>
    <property type="molecule type" value="Genomic_DNA"/>
</dbReference>
<reference evidence="1 2" key="1">
    <citation type="journal article" date="2021" name="Elife">
        <title>Chloroplast acquisition without the gene transfer in kleptoplastic sea slugs, Plakobranchus ocellatus.</title>
        <authorList>
            <person name="Maeda T."/>
            <person name="Takahashi S."/>
            <person name="Yoshida T."/>
            <person name="Shimamura S."/>
            <person name="Takaki Y."/>
            <person name="Nagai Y."/>
            <person name="Toyoda A."/>
            <person name="Suzuki Y."/>
            <person name="Arimoto A."/>
            <person name="Ishii H."/>
            <person name="Satoh N."/>
            <person name="Nishiyama T."/>
            <person name="Hasebe M."/>
            <person name="Maruyama T."/>
            <person name="Minagawa J."/>
            <person name="Obokata J."/>
            <person name="Shigenobu S."/>
        </authorList>
    </citation>
    <scope>NUCLEOTIDE SEQUENCE [LARGE SCALE GENOMIC DNA]</scope>
</reference>